<sequence>MSEAVLHTLIANLIAPDAELIAQLDNDDAVTTRILAAAYEQAATVGWRRSTIDDVARRARLGRATVYRRFSTKQELSDAVVLNEVRKYLAGSTAAVSAQSTVEDRIAESTAYTVEFLRNHRLLRRLLETEPETILPSLTTEADPLLDLAREFCVSVWRRELYGDKPIPGDRLQHLHTVAELHIRMTLSFILTSRSTIPLDTPDQARHFARTYLAPMLELG</sequence>
<evidence type="ECO:0000313" key="5">
    <source>
        <dbReference type="Proteomes" id="UP000076512"/>
    </source>
</evidence>
<reference evidence="4 5" key="1">
    <citation type="submission" date="2016-04" db="EMBL/GenBank/DDBJ databases">
        <authorList>
            <person name="Evans L.H."/>
            <person name="Alamgir A."/>
            <person name="Owens N."/>
            <person name="Weber N.D."/>
            <person name="Virtaneva K."/>
            <person name="Barbian K."/>
            <person name="Babar A."/>
            <person name="Rosenke K."/>
        </authorList>
    </citation>
    <scope>NUCLEOTIDE SEQUENCE [LARGE SCALE GENOMIC DNA]</scope>
    <source>
        <strain evidence="4 5">IFM 0406</strain>
    </source>
</reference>
<dbReference type="PANTHER" id="PTHR30055">
    <property type="entry name" value="HTH-TYPE TRANSCRIPTIONAL REGULATOR RUTR"/>
    <property type="match status" value="1"/>
</dbReference>
<dbReference type="STRING" id="455432.AWN90_20330"/>
<dbReference type="EMBL" id="LWGR01000003">
    <property type="protein sequence ID" value="KZM75695.1"/>
    <property type="molecule type" value="Genomic_DNA"/>
</dbReference>
<evidence type="ECO:0000313" key="4">
    <source>
        <dbReference type="EMBL" id="KZM75695.1"/>
    </source>
</evidence>
<protein>
    <submittedName>
        <fullName evidence="4">TetR family transcriptional regulator</fullName>
    </submittedName>
</protein>
<keyword evidence="5" id="KW-1185">Reference proteome</keyword>
<dbReference type="Pfam" id="PF00440">
    <property type="entry name" value="TetR_N"/>
    <property type="match status" value="1"/>
</dbReference>
<dbReference type="RefSeq" id="WP_067583540.1">
    <property type="nucleotide sequence ID" value="NZ_JABMCZ010000001.1"/>
</dbReference>
<dbReference type="PROSITE" id="PS50977">
    <property type="entry name" value="HTH_TETR_2"/>
    <property type="match status" value="1"/>
</dbReference>
<dbReference type="InterPro" id="IPR009057">
    <property type="entry name" value="Homeodomain-like_sf"/>
</dbReference>
<dbReference type="Proteomes" id="UP000076512">
    <property type="component" value="Unassembled WGS sequence"/>
</dbReference>
<dbReference type="OrthoDB" id="6077212at2"/>
<dbReference type="GO" id="GO:0000976">
    <property type="term" value="F:transcription cis-regulatory region binding"/>
    <property type="evidence" value="ECO:0007669"/>
    <property type="project" value="TreeGrafter"/>
</dbReference>
<proteinExistence type="predicted"/>
<dbReference type="SUPFAM" id="SSF46689">
    <property type="entry name" value="Homeodomain-like"/>
    <property type="match status" value="1"/>
</dbReference>
<dbReference type="Gene3D" id="1.10.357.10">
    <property type="entry name" value="Tetracycline Repressor, domain 2"/>
    <property type="match status" value="1"/>
</dbReference>
<name>A0A161WQT5_9NOCA</name>
<evidence type="ECO:0000259" key="3">
    <source>
        <dbReference type="PROSITE" id="PS50977"/>
    </source>
</evidence>
<dbReference type="InterPro" id="IPR001647">
    <property type="entry name" value="HTH_TetR"/>
</dbReference>
<evidence type="ECO:0000256" key="2">
    <source>
        <dbReference type="PROSITE-ProRule" id="PRU00335"/>
    </source>
</evidence>
<dbReference type="InterPro" id="IPR050109">
    <property type="entry name" value="HTH-type_TetR-like_transc_reg"/>
</dbReference>
<feature type="domain" description="HTH tetR-type" evidence="3">
    <location>
        <begin position="28"/>
        <end position="88"/>
    </location>
</feature>
<keyword evidence="1 2" id="KW-0238">DNA-binding</keyword>
<gene>
    <name evidence="4" type="ORF">AWN90_20330</name>
</gene>
<feature type="DNA-binding region" description="H-T-H motif" evidence="2">
    <location>
        <begin position="51"/>
        <end position="70"/>
    </location>
</feature>
<evidence type="ECO:0000256" key="1">
    <source>
        <dbReference type="ARBA" id="ARBA00023125"/>
    </source>
</evidence>
<accession>A0A161WQT5</accession>
<dbReference type="AlphaFoldDB" id="A0A161WQT5"/>
<dbReference type="GO" id="GO:0003700">
    <property type="term" value="F:DNA-binding transcription factor activity"/>
    <property type="evidence" value="ECO:0007669"/>
    <property type="project" value="TreeGrafter"/>
</dbReference>
<organism evidence="4 5">
    <name type="scientific">Nocardia terpenica</name>
    <dbReference type="NCBI Taxonomy" id="455432"/>
    <lineage>
        <taxon>Bacteria</taxon>
        <taxon>Bacillati</taxon>
        <taxon>Actinomycetota</taxon>
        <taxon>Actinomycetes</taxon>
        <taxon>Mycobacteriales</taxon>
        <taxon>Nocardiaceae</taxon>
        <taxon>Nocardia</taxon>
    </lineage>
</organism>
<comment type="caution">
    <text evidence="4">The sequence shown here is derived from an EMBL/GenBank/DDBJ whole genome shotgun (WGS) entry which is preliminary data.</text>
</comment>
<dbReference type="PANTHER" id="PTHR30055:SF153">
    <property type="entry name" value="HTH-TYPE TRANSCRIPTIONAL REPRESSOR RV3405C"/>
    <property type="match status" value="1"/>
</dbReference>